<keyword evidence="2" id="KW-1185">Reference proteome</keyword>
<accession>A0ABW3KBY5</accession>
<comment type="caution">
    <text evidence="1">The sequence shown here is derived from an EMBL/GenBank/DDBJ whole genome shotgun (WGS) entry which is preliminary data.</text>
</comment>
<reference evidence="2" key="1">
    <citation type="journal article" date="2019" name="Int. J. Syst. Evol. Microbiol.">
        <title>The Global Catalogue of Microorganisms (GCM) 10K type strain sequencing project: providing services to taxonomists for standard genome sequencing and annotation.</title>
        <authorList>
            <consortium name="The Broad Institute Genomics Platform"/>
            <consortium name="The Broad Institute Genome Sequencing Center for Infectious Disease"/>
            <person name="Wu L."/>
            <person name="Ma J."/>
        </authorList>
    </citation>
    <scope>NUCLEOTIDE SEQUENCE [LARGE SCALE GENOMIC DNA]</scope>
    <source>
        <strain evidence="2">CCUG 58938</strain>
    </source>
</reference>
<name>A0ABW3KBY5_9BACT</name>
<organism evidence="1 2">
    <name type="scientific">Ohtaekwangia kribbensis</name>
    <dbReference type="NCBI Taxonomy" id="688913"/>
    <lineage>
        <taxon>Bacteria</taxon>
        <taxon>Pseudomonadati</taxon>
        <taxon>Bacteroidota</taxon>
        <taxon>Cytophagia</taxon>
        <taxon>Cytophagales</taxon>
        <taxon>Fulvivirgaceae</taxon>
        <taxon>Ohtaekwangia</taxon>
    </lineage>
</organism>
<dbReference type="EMBL" id="JBHTKA010000015">
    <property type="protein sequence ID" value="MFD1003284.1"/>
    <property type="molecule type" value="Genomic_DNA"/>
</dbReference>
<dbReference type="RefSeq" id="WP_377585776.1">
    <property type="nucleotide sequence ID" value="NZ_JBHTKA010000015.1"/>
</dbReference>
<evidence type="ECO:0008006" key="3">
    <source>
        <dbReference type="Google" id="ProtNLM"/>
    </source>
</evidence>
<protein>
    <recommendedName>
        <fullName evidence="3">Tetratricopeptide repeat-containing protein</fullName>
    </recommendedName>
</protein>
<dbReference type="PROSITE" id="PS51257">
    <property type="entry name" value="PROKAR_LIPOPROTEIN"/>
    <property type="match status" value="1"/>
</dbReference>
<evidence type="ECO:0000313" key="1">
    <source>
        <dbReference type="EMBL" id="MFD1003284.1"/>
    </source>
</evidence>
<sequence length="744" mass="85921">MRTNSFKKLAVLCSLVAFGTYSILFACADYFWGYDYDSNFTPETYVDESYSPLFFAPQDVFYSIGFESDYTSRFNQDVVTEWSEYLKGKFTTKELSFLLLNDSADVRVKEMYSAVQKKQKLPIPYARLSGADAQVKGFVEFLYYAKEIEISSTTPLNSWNYEETQPAPVVSPKTIAQVEKFYNETTDAFLKNRYWFQTMKAYFYSSNKQGLLTFFEKTKSSVPQNVLYYRGLSYVAGVYYKKKDYATSNYLYSVVFDKCPALRTVTAYNYHPQEQKDFQASLALAKTPEEKSGLWALFGYYADEKIAIREIYKLNPASEHLGYLLTRLVNKEEVRLNDMEFKSATVYKQTMKEQMDKDALQLVSSIAKEEKTGKPHLWNLAAGYLNILAGNNTQALQLIEKADKKGPKSELASNQIRLLKLINTLSATTKMDEKAEGKLLPELDWLYHIKDTEDEVFRYRNALGWSKRYIASLYAGQQNIVFAELFDANTTFYQTASNAEAMKVFLHKANKSPWERLAEGIYGITLSDIYEYQAVMSAYAGKLDEAITLMEQSAEGKNVELYGNPFNGKIKDCHDCDHAAPQKIKYTKLAFLKKMREMQSYVDKGQDVYNNSLLLGNAYYNMTYFGNARVVYYNDIINQYGNYIDKYYQPILLSCTTANQYYEKAFNAAANAEQKAKCVYMMAKCERNAFYTKEYHSKNDFWGEPEVAFQAWNGFKKLKTEYSNTRYYKEVINECGYFSKYAGN</sequence>
<evidence type="ECO:0000313" key="2">
    <source>
        <dbReference type="Proteomes" id="UP001597112"/>
    </source>
</evidence>
<gene>
    <name evidence="1" type="ORF">ACFQ21_28420</name>
</gene>
<dbReference type="Proteomes" id="UP001597112">
    <property type="component" value="Unassembled WGS sequence"/>
</dbReference>
<proteinExistence type="predicted"/>